<gene>
    <name evidence="1" type="ORF">CFBP5473_18600</name>
    <name evidence="3" type="ORF">CFBP5477_017135</name>
    <name evidence="2" type="ORF">J5285_19735</name>
</gene>
<evidence type="ECO:0000313" key="5">
    <source>
        <dbReference type="Proteomes" id="UP000826513"/>
    </source>
</evidence>
<reference evidence="3" key="3">
    <citation type="submission" date="2023-05" db="EMBL/GenBank/DDBJ databases">
        <title>Complete genome sequence of Agrobacterium larrymoorei CFBP5477.</title>
        <authorList>
            <person name="Yen H.-C."/>
            <person name="Chou L."/>
            <person name="Lin Y.-C."/>
            <person name="Lai E.-M."/>
            <person name="Kuo C.-H."/>
        </authorList>
    </citation>
    <scope>NUCLEOTIDE SEQUENCE</scope>
    <source>
        <strain evidence="3">CFBP5477</strain>
    </source>
</reference>
<dbReference type="RefSeq" id="WP_136954400.1">
    <property type="nucleotide sequence ID" value="NZ_CP039692.1"/>
</dbReference>
<dbReference type="AlphaFoldDB" id="A0A4D7DXL5"/>
<accession>A0A4D7DXL5</accession>
<sequence>MLELFARIDDALADDVEIQPAGVLWTVHTTEQGSPSELCFGTEEAAKLFASAERSRLHIE</sequence>
<dbReference type="Proteomes" id="UP000826513">
    <property type="component" value="Chromosome 2"/>
</dbReference>
<protein>
    <submittedName>
        <fullName evidence="1">Uncharacterized protein</fullName>
    </submittedName>
</protein>
<dbReference type="EMBL" id="CP072168">
    <property type="protein sequence ID" value="QYA09595.1"/>
    <property type="molecule type" value="Genomic_DNA"/>
</dbReference>
<reference evidence="1 4" key="1">
    <citation type="submission" date="2019-04" db="EMBL/GenBank/DDBJ databases">
        <title>Complete genome sequence of Agrobacterium larrymoorei CFBP5473.</title>
        <authorList>
            <person name="Haryono M."/>
            <person name="Chou L."/>
            <person name="Lin Y.-C."/>
            <person name="Lai E.-M."/>
            <person name="Kuo C.-H."/>
        </authorList>
    </citation>
    <scope>NUCLEOTIDE SEQUENCE [LARGE SCALE GENOMIC DNA]</scope>
    <source>
        <strain evidence="1 4">CFBP5473</strain>
    </source>
</reference>
<evidence type="ECO:0000313" key="4">
    <source>
        <dbReference type="Proteomes" id="UP000298545"/>
    </source>
</evidence>
<name>A0A4D7DXL5_9HYPH</name>
<evidence type="ECO:0000313" key="2">
    <source>
        <dbReference type="EMBL" id="QYA09595.1"/>
    </source>
</evidence>
<dbReference type="EMBL" id="CP039692">
    <property type="protein sequence ID" value="QCI99964.1"/>
    <property type="molecule type" value="Genomic_DNA"/>
</dbReference>
<dbReference type="EMBL" id="CP124734">
    <property type="protein sequence ID" value="WHA42989.1"/>
    <property type="molecule type" value="Genomic_DNA"/>
</dbReference>
<organism evidence="1 4">
    <name type="scientific">Agrobacterium larrymoorei</name>
    <dbReference type="NCBI Taxonomy" id="160699"/>
    <lineage>
        <taxon>Bacteria</taxon>
        <taxon>Pseudomonadati</taxon>
        <taxon>Pseudomonadota</taxon>
        <taxon>Alphaproteobacteria</taxon>
        <taxon>Hyphomicrobiales</taxon>
        <taxon>Rhizobiaceae</taxon>
        <taxon>Rhizobium/Agrobacterium group</taxon>
        <taxon>Agrobacterium</taxon>
    </lineage>
</organism>
<evidence type="ECO:0000313" key="3">
    <source>
        <dbReference type="EMBL" id="WHA42989.1"/>
    </source>
</evidence>
<dbReference type="Proteomes" id="UP000298664">
    <property type="component" value="Chromosome Linear"/>
</dbReference>
<evidence type="ECO:0000313" key="1">
    <source>
        <dbReference type="EMBL" id="QCI99964.1"/>
    </source>
</evidence>
<dbReference type="Proteomes" id="UP000298545">
    <property type="component" value="Chromosome linear"/>
</dbReference>
<keyword evidence="5" id="KW-1185">Reference proteome</keyword>
<reference evidence="2 5" key="2">
    <citation type="submission" date="2021-03" db="EMBL/GenBank/DDBJ databases">
        <title>Rapid diversification of plasmids in a genus of pathogenic and nitrogen fixing bacteria.</title>
        <authorList>
            <person name="Weisberg A.J."/>
            <person name="Miller M."/>
            <person name="Ream W."/>
            <person name="Grunwald N.J."/>
            <person name="Chang J.H."/>
        </authorList>
    </citation>
    <scope>NUCLEOTIDE SEQUENCE [LARGE SCALE GENOMIC DNA]</scope>
    <source>
        <strain evidence="2 5">AF3.44</strain>
    </source>
</reference>
<dbReference type="KEGG" id="alf:CFBP5473_18600"/>
<proteinExistence type="predicted"/>